<evidence type="ECO:0000313" key="4">
    <source>
        <dbReference type="EMBL" id="MFC5067595.1"/>
    </source>
</evidence>
<sequence length="164" mass="18148">MVEIRAATEADLPTILAIYNDAIENSSAIWVDHVSTLEDRQAWFEMRRRQGYPILVAAENGEVLGYGSFGDFRAFEGFRGTVEHSLYIGPNARRRGVGKALLVALMEAARGIGKDVMVAAIDSENKASIALHEAFGFRTTGKLDKVGRKFGRLLDLVFMQIELN</sequence>
<organism evidence="4 5">
    <name type="scientific">Flaviflagellibacter deserti</name>
    <dbReference type="NCBI Taxonomy" id="2267266"/>
    <lineage>
        <taxon>Bacteria</taxon>
        <taxon>Pseudomonadati</taxon>
        <taxon>Pseudomonadota</taxon>
        <taxon>Alphaproteobacteria</taxon>
        <taxon>Hyphomicrobiales</taxon>
        <taxon>Flaviflagellibacter</taxon>
    </lineage>
</organism>
<dbReference type="InterPro" id="IPR000182">
    <property type="entry name" value="GNAT_dom"/>
</dbReference>
<dbReference type="EMBL" id="JBHSJF010000005">
    <property type="protein sequence ID" value="MFC5067595.1"/>
    <property type="molecule type" value="Genomic_DNA"/>
</dbReference>
<dbReference type="RefSeq" id="WP_114958371.1">
    <property type="nucleotide sequence ID" value="NZ_JBHSJF010000005.1"/>
</dbReference>
<dbReference type="EC" id="2.3.-.-" evidence="4"/>
<evidence type="ECO:0000256" key="2">
    <source>
        <dbReference type="ARBA" id="ARBA00023315"/>
    </source>
</evidence>
<accession>A0ABV9YXT4</accession>
<keyword evidence="2 4" id="KW-0012">Acyltransferase</keyword>
<dbReference type="PROSITE" id="PS51186">
    <property type="entry name" value="GNAT"/>
    <property type="match status" value="1"/>
</dbReference>
<name>A0ABV9YXT4_9HYPH</name>
<reference evidence="5" key="1">
    <citation type="journal article" date="2019" name="Int. J. Syst. Evol. Microbiol.">
        <title>The Global Catalogue of Microorganisms (GCM) 10K type strain sequencing project: providing services to taxonomists for standard genome sequencing and annotation.</title>
        <authorList>
            <consortium name="The Broad Institute Genomics Platform"/>
            <consortium name="The Broad Institute Genome Sequencing Center for Infectious Disease"/>
            <person name="Wu L."/>
            <person name="Ma J."/>
        </authorList>
    </citation>
    <scope>NUCLEOTIDE SEQUENCE [LARGE SCALE GENOMIC DNA]</scope>
    <source>
        <strain evidence="5">CGMCC 1.16444</strain>
    </source>
</reference>
<keyword evidence="1 4" id="KW-0808">Transferase</keyword>
<dbReference type="GO" id="GO:0016746">
    <property type="term" value="F:acyltransferase activity"/>
    <property type="evidence" value="ECO:0007669"/>
    <property type="project" value="UniProtKB-KW"/>
</dbReference>
<evidence type="ECO:0000256" key="1">
    <source>
        <dbReference type="ARBA" id="ARBA00022679"/>
    </source>
</evidence>
<dbReference type="SUPFAM" id="SSF55729">
    <property type="entry name" value="Acyl-CoA N-acyltransferases (Nat)"/>
    <property type="match status" value="1"/>
</dbReference>
<dbReference type="CDD" id="cd04301">
    <property type="entry name" value="NAT_SF"/>
    <property type="match status" value="1"/>
</dbReference>
<gene>
    <name evidence="4" type="ORF">ACFPFW_06150</name>
</gene>
<evidence type="ECO:0000259" key="3">
    <source>
        <dbReference type="PROSITE" id="PS51186"/>
    </source>
</evidence>
<dbReference type="PANTHER" id="PTHR43072">
    <property type="entry name" value="N-ACETYLTRANSFERASE"/>
    <property type="match status" value="1"/>
</dbReference>
<dbReference type="InterPro" id="IPR016181">
    <property type="entry name" value="Acyl_CoA_acyltransferase"/>
</dbReference>
<dbReference type="Proteomes" id="UP001595796">
    <property type="component" value="Unassembled WGS sequence"/>
</dbReference>
<comment type="caution">
    <text evidence="4">The sequence shown here is derived from an EMBL/GenBank/DDBJ whole genome shotgun (WGS) entry which is preliminary data.</text>
</comment>
<keyword evidence="5" id="KW-1185">Reference proteome</keyword>
<protein>
    <submittedName>
        <fullName evidence="4">GNAT family N-acetyltransferase</fullName>
        <ecNumber evidence="4">2.3.-.-</ecNumber>
    </submittedName>
</protein>
<feature type="domain" description="N-acetyltransferase" evidence="3">
    <location>
        <begin position="2"/>
        <end position="164"/>
    </location>
</feature>
<dbReference type="PANTHER" id="PTHR43072:SF23">
    <property type="entry name" value="UPF0039 PROTEIN C11D3.02C"/>
    <property type="match status" value="1"/>
</dbReference>
<dbReference type="Gene3D" id="3.40.630.30">
    <property type="match status" value="1"/>
</dbReference>
<dbReference type="Pfam" id="PF00583">
    <property type="entry name" value="Acetyltransf_1"/>
    <property type="match status" value="1"/>
</dbReference>
<proteinExistence type="predicted"/>
<evidence type="ECO:0000313" key="5">
    <source>
        <dbReference type="Proteomes" id="UP001595796"/>
    </source>
</evidence>